<feature type="compositionally biased region" description="Basic residues" evidence="1">
    <location>
        <begin position="1"/>
        <end position="14"/>
    </location>
</feature>
<keyword evidence="3" id="KW-1185">Reference proteome</keyword>
<sequence length="83" mass="9263">MDPHDKIKKKRRERSPRFLQLLQPSRLRAERGPPGGAGSADPRHRPTHSSRAGGPPPPGMRIPDSRVAKAPRKTEEQKTEKAN</sequence>
<evidence type="ECO:0000313" key="2">
    <source>
        <dbReference type="EMBL" id="ELK36140.1"/>
    </source>
</evidence>
<proteinExistence type="predicted"/>
<feature type="compositionally biased region" description="Basic and acidic residues" evidence="1">
    <location>
        <begin position="63"/>
        <end position="83"/>
    </location>
</feature>
<protein>
    <submittedName>
        <fullName evidence="2">Uncharacterized protein</fullName>
    </submittedName>
</protein>
<organism evidence="2 3">
    <name type="scientific">Myotis davidii</name>
    <name type="common">David's myotis</name>
    <dbReference type="NCBI Taxonomy" id="225400"/>
    <lineage>
        <taxon>Eukaryota</taxon>
        <taxon>Metazoa</taxon>
        <taxon>Chordata</taxon>
        <taxon>Craniata</taxon>
        <taxon>Vertebrata</taxon>
        <taxon>Euteleostomi</taxon>
        <taxon>Mammalia</taxon>
        <taxon>Eutheria</taxon>
        <taxon>Laurasiatheria</taxon>
        <taxon>Chiroptera</taxon>
        <taxon>Yangochiroptera</taxon>
        <taxon>Vespertilionidae</taxon>
        <taxon>Myotis</taxon>
    </lineage>
</organism>
<dbReference type="Proteomes" id="UP000010556">
    <property type="component" value="Unassembled WGS sequence"/>
</dbReference>
<reference evidence="3" key="1">
    <citation type="journal article" date="2013" name="Science">
        <title>Comparative analysis of bat genomes provides insight into the evolution of flight and immunity.</title>
        <authorList>
            <person name="Zhang G."/>
            <person name="Cowled C."/>
            <person name="Shi Z."/>
            <person name="Huang Z."/>
            <person name="Bishop-Lilly K.A."/>
            <person name="Fang X."/>
            <person name="Wynne J.W."/>
            <person name="Xiong Z."/>
            <person name="Baker M.L."/>
            <person name="Zhao W."/>
            <person name="Tachedjian M."/>
            <person name="Zhu Y."/>
            <person name="Zhou P."/>
            <person name="Jiang X."/>
            <person name="Ng J."/>
            <person name="Yang L."/>
            <person name="Wu L."/>
            <person name="Xiao J."/>
            <person name="Feng Y."/>
            <person name="Chen Y."/>
            <person name="Sun X."/>
            <person name="Zhang Y."/>
            <person name="Marsh G.A."/>
            <person name="Crameri G."/>
            <person name="Broder C.C."/>
            <person name="Frey K.G."/>
            <person name="Wang L.F."/>
            <person name="Wang J."/>
        </authorList>
    </citation>
    <scope>NUCLEOTIDE SEQUENCE [LARGE SCALE GENOMIC DNA]</scope>
</reference>
<gene>
    <name evidence="2" type="ORF">MDA_GLEAN10003208</name>
</gene>
<evidence type="ECO:0000256" key="1">
    <source>
        <dbReference type="SAM" id="MobiDB-lite"/>
    </source>
</evidence>
<feature type="region of interest" description="Disordered" evidence="1">
    <location>
        <begin position="1"/>
        <end position="83"/>
    </location>
</feature>
<accession>L5MD03</accession>
<name>L5MD03_MYODS</name>
<dbReference type="AlphaFoldDB" id="L5MD03"/>
<dbReference type="EMBL" id="KB101797">
    <property type="protein sequence ID" value="ELK36140.1"/>
    <property type="molecule type" value="Genomic_DNA"/>
</dbReference>
<evidence type="ECO:0000313" key="3">
    <source>
        <dbReference type="Proteomes" id="UP000010556"/>
    </source>
</evidence>